<accession>A0ABQ2QZ83</accession>
<feature type="compositionally biased region" description="Pro residues" evidence="1">
    <location>
        <begin position="77"/>
        <end position="98"/>
    </location>
</feature>
<evidence type="ECO:0000313" key="3">
    <source>
        <dbReference type="Proteomes" id="UP000611554"/>
    </source>
</evidence>
<feature type="compositionally biased region" description="Pro residues" evidence="1">
    <location>
        <begin position="39"/>
        <end position="59"/>
    </location>
</feature>
<dbReference type="PRINTS" id="PR01217">
    <property type="entry name" value="PRICHEXTENSN"/>
</dbReference>
<name>A0ABQ2QZ83_9ACTN</name>
<keyword evidence="3" id="KW-1185">Reference proteome</keyword>
<evidence type="ECO:0000256" key="1">
    <source>
        <dbReference type="SAM" id="MobiDB-lite"/>
    </source>
</evidence>
<sequence>MTAPPGGRDSGGWFTPRAQDAPPHGPRSAAPVPGRGPASPGPAAPTPAPRPGGPGPAPAPRTGGPGPAPAPRTDRPGPAPAPYPGDPGPAPAPHPGGPGPAAGGAPWMSGGHRAFPDRQVWPPVARDEPGGASTQPFPAVRSAPLPRSAPPPGPLEIPGAARGDLPAPPAPARRPARTALRVTAAVLALAVAVAVPTWDGYLTYKDARPDDRVHTFAAGRTATFQHVSWQVAVEESDGLPGDRPLEPDRRWLRIRLTRTALDPEGVIRRGIPDVEVRHPDGRSWVAQITEDDVPLDAAEHRVGTPYHYDVLSLVPRALAREVSVCVRPSSFRTIENESFEDSMKRTARESELNDNVLCFRR</sequence>
<reference evidence="3" key="1">
    <citation type="journal article" date="2019" name="Int. J. Syst. Evol. Microbiol.">
        <title>The Global Catalogue of Microorganisms (GCM) 10K type strain sequencing project: providing services to taxonomists for standard genome sequencing and annotation.</title>
        <authorList>
            <consortium name="The Broad Institute Genomics Platform"/>
            <consortium name="The Broad Institute Genome Sequencing Center for Infectious Disease"/>
            <person name="Wu L."/>
            <person name="Ma J."/>
        </authorList>
    </citation>
    <scope>NUCLEOTIDE SEQUENCE [LARGE SCALE GENOMIC DNA]</scope>
    <source>
        <strain evidence="3">JCM 3115</strain>
    </source>
</reference>
<dbReference type="EMBL" id="BMQJ01000009">
    <property type="protein sequence ID" value="GGQ04818.1"/>
    <property type="molecule type" value="Genomic_DNA"/>
</dbReference>
<evidence type="ECO:0008006" key="4">
    <source>
        <dbReference type="Google" id="ProtNLM"/>
    </source>
</evidence>
<gene>
    <name evidence="2" type="ORF">GCM10010140_38720</name>
</gene>
<feature type="region of interest" description="Disordered" evidence="1">
    <location>
        <begin position="1"/>
        <end position="174"/>
    </location>
</feature>
<comment type="caution">
    <text evidence="2">The sequence shown here is derived from an EMBL/GenBank/DDBJ whole genome shotgun (WGS) entry which is preliminary data.</text>
</comment>
<evidence type="ECO:0000313" key="2">
    <source>
        <dbReference type="EMBL" id="GGQ04818.1"/>
    </source>
</evidence>
<organism evidence="2 3">
    <name type="scientific">Streptosporangium pseudovulgare</name>
    <dbReference type="NCBI Taxonomy" id="35765"/>
    <lineage>
        <taxon>Bacteria</taxon>
        <taxon>Bacillati</taxon>
        <taxon>Actinomycetota</taxon>
        <taxon>Actinomycetes</taxon>
        <taxon>Streptosporangiales</taxon>
        <taxon>Streptosporangiaceae</taxon>
        <taxon>Streptosporangium</taxon>
    </lineage>
</organism>
<dbReference type="Proteomes" id="UP000611554">
    <property type="component" value="Unassembled WGS sequence"/>
</dbReference>
<feature type="compositionally biased region" description="Low complexity" evidence="1">
    <location>
        <begin position="26"/>
        <end position="38"/>
    </location>
</feature>
<protein>
    <recommendedName>
        <fullName evidence="4">DUF1850 domain-containing protein</fullName>
    </recommendedName>
</protein>
<proteinExistence type="predicted"/>